<sequence length="385" mass="42673">MKSRLLPRASRRNDGGHIPAQPDDWKEGTMSLSVEEMNQQLPVANTLPGEAVPYYMASGEGARYEINGQLVTVIARAADTGGIFSAAYISGGMGAESPFVSHKVEHKTLYVFDGILHVWLPGESRILTPGDSVVIPPNTPHAYRMASHYTRFLNWMTPGGAEAYYERVGTPIDSHVPPVRAGRTANLQEQAEVGAEFGISFPEVERVEPSFKHDAGLPPTLSPYFLSAHEGERLVSYQTMFTYLSRPANTGSNYFAVHTKGAKTPYIPLHFHEQHTENFLVTEGRMWLYANGREMLLTKGDFVHAPAGTIHSFALDSHNTQMLGFLTPSVFNGFFEYFNKPTEDYMYTEGGEPYMDMEGFGRAQAEMDLTVVGPPPQRRTALDIS</sequence>
<feature type="region of interest" description="Disordered" evidence="1">
    <location>
        <begin position="1"/>
        <end position="24"/>
    </location>
</feature>
<evidence type="ECO:0000313" key="3">
    <source>
        <dbReference type="EMBL" id="CCQ48097.1"/>
    </source>
</evidence>
<dbReference type="Pfam" id="PF07883">
    <property type="entry name" value="Cupin_2"/>
    <property type="match status" value="2"/>
</dbReference>
<keyword evidence="4" id="KW-1185">Reference proteome</keyword>
<dbReference type="Gene3D" id="2.60.120.10">
    <property type="entry name" value="Jelly Rolls"/>
    <property type="match status" value="2"/>
</dbReference>
<dbReference type="EMBL" id="CAQI01000053">
    <property type="protein sequence ID" value="CCQ48097.1"/>
    <property type="molecule type" value="Genomic_DNA"/>
</dbReference>
<evidence type="ECO:0000259" key="2">
    <source>
        <dbReference type="Pfam" id="PF07883"/>
    </source>
</evidence>
<dbReference type="SUPFAM" id="SSF51182">
    <property type="entry name" value="RmlC-like cupins"/>
    <property type="match status" value="1"/>
</dbReference>
<organism evidence="3 4">
    <name type="scientific">Pseudarthrobacter siccitolerans</name>
    <dbReference type="NCBI Taxonomy" id="861266"/>
    <lineage>
        <taxon>Bacteria</taxon>
        <taxon>Bacillati</taxon>
        <taxon>Actinomycetota</taxon>
        <taxon>Actinomycetes</taxon>
        <taxon>Micrococcales</taxon>
        <taxon>Micrococcaceae</taxon>
        <taxon>Pseudarthrobacter</taxon>
    </lineage>
</organism>
<protein>
    <submittedName>
        <fullName evidence="3">Cupin domain protein</fullName>
    </submittedName>
</protein>
<reference evidence="4" key="1">
    <citation type="journal article" date="2014" name="Genome Announc.">
        <title>Genome Sequence of Arthrobacter siccitolerans 4J27, a Xeroprotectant-Producing Desiccation-Tolerant Microorganism.</title>
        <authorList>
            <person name="Manzanera M."/>
            <person name="Santa-Cruz-Calvo L."/>
            <person name="Vilchez J.I."/>
            <person name="Garcia-Fontana C."/>
            <person name="Silva-Castro G.A."/>
            <person name="Calvo C."/>
            <person name="Gonzalez-Lopez J."/>
        </authorList>
    </citation>
    <scope>NUCLEOTIDE SEQUENCE [LARGE SCALE GENOMIC DNA]</scope>
    <source>
        <strain evidence="4">4J27</strain>
    </source>
</reference>
<feature type="domain" description="Cupin type-2" evidence="2">
    <location>
        <begin position="94"/>
        <end position="147"/>
    </location>
</feature>
<dbReference type="PANTHER" id="PTHR36440">
    <property type="entry name" value="PUTATIVE (AFU_ORTHOLOGUE AFUA_8G07350)-RELATED"/>
    <property type="match status" value="1"/>
</dbReference>
<feature type="domain" description="Cupin type-2" evidence="2">
    <location>
        <begin position="266"/>
        <end position="317"/>
    </location>
</feature>
<evidence type="ECO:0000256" key="1">
    <source>
        <dbReference type="SAM" id="MobiDB-lite"/>
    </source>
</evidence>
<dbReference type="InterPro" id="IPR014710">
    <property type="entry name" value="RmlC-like_jellyroll"/>
</dbReference>
<comment type="caution">
    <text evidence="3">The sequence shown here is derived from an EMBL/GenBank/DDBJ whole genome shotgun (WGS) entry which is preliminary data.</text>
</comment>
<dbReference type="InterPro" id="IPR011051">
    <property type="entry name" value="RmlC_Cupin_sf"/>
</dbReference>
<proteinExistence type="predicted"/>
<dbReference type="Proteomes" id="UP000035722">
    <property type="component" value="Unassembled WGS sequence"/>
</dbReference>
<accession>A0A024H895</accession>
<dbReference type="AlphaFoldDB" id="A0A024H895"/>
<gene>
    <name evidence="3" type="ORF">ARTSIC4J27_4094</name>
</gene>
<dbReference type="CDD" id="cd02215">
    <property type="entry name" value="cupin_QDO_N_C"/>
    <property type="match status" value="2"/>
</dbReference>
<name>A0A024H895_9MICC</name>
<dbReference type="STRING" id="861266.ARTSIC4J27_4094"/>
<dbReference type="InterPro" id="IPR053146">
    <property type="entry name" value="QDO-like"/>
</dbReference>
<dbReference type="InterPro" id="IPR013096">
    <property type="entry name" value="Cupin_2"/>
</dbReference>
<evidence type="ECO:0000313" key="4">
    <source>
        <dbReference type="Proteomes" id="UP000035722"/>
    </source>
</evidence>
<dbReference type="PANTHER" id="PTHR36440:SF1">
    <property type="entry name" value="PUTATIVE (AFU_ORTHOLOGUE AFUA_8G07350)-RELATED"/>
    <property type="match status" value="1"/>
</dbReference>